<keyword evidence="2" id="KW-1185">Reference proteome</keyword>
<evidence type="ECO:0000313" key="2">
    <source>
        <dbReference type="Proteomes" id="UP001164746"/>
    </source>
</evidence>
<name>A0ABY7DF65_MYAAR</name>
<dbReference type="EMBL" id="CP111012">
    <property type="protein sequence ID" value="WAQ93665.1"/>
    <property type="molecule type" value="Genomic_DNA"/>
</dbReference>
<evidence type="ECO:0000313" key="1">
    <source>
        <dbReference type="EMBL" id="WAQ93665.1"/>
    </source>
</evidence>
<dbReference type="PANTHER" id="PTHR14187">
    <property type="entry name" value="ALPHA KINASE/ELONGATION FACTOR 2 KINASE"/>
    <property type="match status" value="1"/>
</dbReference>
<dbReference type="InterPro" id="IPR029047">
    <property type="entry name" value="HSP70_peptide-bd_sf"/>
</dbReference>
<proteinExistence type="predicted"/>
<protein>
    <submittedName>
        <fullName evidence="1">HS12B-like protein</fullName>
    </submittedName>
</protein>
<dbReference type="Proteomes" id="UP001164746">
    <property type="component" value="Chromosome 1"/>
</dbReference>
<sequence>MFTDADIYTVIIVGAVIYGQNPDVICSRKMPFTYGISTAVPFDYNKHSVVHKYTRSDGIEVCEDIFKTFILKGDTVAPEKKSAEHTFNSPTAGNTQVTVEVYKSGDDTPPMYSSDCRRVGELVLQTRSCQMGQKALIKVKMMFGGTKDSVEAQEQGTLGMNKVEAKFDWLKN</sequence>
<dbReference type="Gene3D" id="2.60.34.10">
    <property type="entry name" value="Substrate Binding Domain Of DNAk, Chain A, domain 1"/>
    <property type="match status" value="1"/>
</dbReference>
<organism evidence="1 2">
    <name type="scientific">Mya arenaria</name>
    <name type="common">Soft-shell clam</name>
    <dbReference type="NCBI Taxonomy" id="6604"/>
    <lineage>
        <taxon>Eukaryota</taxon>
        <taxon>Metazoa</taxon>
        <taxon>Spiralia</taxon>
        <taxon>Lophotrochozoa</taxon>
        <taxon>Mollusca</taxon>
        <taxon>Bivalvia</taxon>
        <taxon>Autobranchia</taxon>
        <taxon>Heteroconchia</taxon>
        <taxon>Euheterodonta</taxon>
        <taxon>Imparidentia</taxon>
        <taxon>Neoheterodontei</taxon>
        <taxon>Myida</taxon>
        <taxon>Myoidea</taxon>
        <taxon>Myidae</taxon>
        <taxon>Mya</taxon>
    </lineage>
</organism>
<accession>A0ABY7DF65</accession>
<gene>
    <name evidence="1" type="ORF">MAR_006136</name>
</gene>
<dbReference type="PANTHER" id="PTHR14187:SF5">
    <property type="entry name" value="HEAT SHOCK 70 KDA PROTEIN 12A"/>
    <property type="match status" value="1"/>
</dbReference>
<reference evidence="1" key="1">
    <citation type="submission" date="2022-11" db="EMBL/GenBank/DDBJ databases">
        <title>Centuries of genome instability and evolution in soft-shell clam transmissible cancer (bioRxiv).</title>
        <authorList>
            <person name="Hart S.F.M."/>
            <person name="Yonemitsu M.A."/>
            <person name="Giersch R.M."/>
            <person name="Beal B.F."/>
            <person name="Arriagada G."/>
            <person name="Davis B.W."/>
            <person name="Ostrander E.A."/>
            <person name="Goff S.P."/>
            <person name="Metzger M.J."/>
        </authorList>
    </citation>
    <scope>NUCLEOTIDE SEQUENCE</scope>
    <source>
        <strain evidence="1">MELC-2E11</strain>
        <tissue evidence="1">Siphon/mantle</tissue>
    </source>
</reference>